<evidence type="ECO:0000259" key="3">
    <source>
        <dbReference type="Pfam" id="PF03446"/>
    </source>
</evidence>
<evidence type="ECO:0000256" key="2">
    <source>
        <dbReference type="ARBA" id="ARBA00023002"/>
    </source>
</evidence>
<sequence length="298" mass="30559">MTTLPSKKTETVSVIGLGNMGRALAGAFLAAGYATTIWNRTAGRGDELVARGAVHAPSAAEAVRASALTVVSLVDYDAAEAVLGPLAQAGAFGGGRVLVNLTSDTPERSRSAAVWAAEHGIPYLDGSVLVPTPVVGTAEALVLYSGDRAVFAEYEDVLRALGGRAEFLGEDAGLAAVYDLAMLDFFYTAMSGLVHAFALAGADGVKAVELAPFLDTISSILPPLAGAMAGHVDAGSHPGTLGNLAMETAGIDHILHTARRRGLDVTVLEAVRTIAGRSVGKGYGGDDWSRTVDEVRTA</sequence>
<evidence type="ECO:0000313" key="6">
    <source>
        <dbReference type="Proteomes" id="UP001500668"/>
    </source>
</evidence>
<dbReference type="InterPro" id="IPR051265">
    <property type="entry name" value="HIBADH-related_NP60_sf"/>
</dbReference>
<dbReference type="InterPro" id="IPR048666">
    <property type="entry name" value="RedAm-like_C"/>
</dbReference>
<dbReference type="PANTHER" id="PTHR43580:SF2">
    <property type="entry name" value="CYTOKINE-LIKE NUCLEAR FACTOR N-PAC"/>
    <property type="match status" value="1"/>
</dbReference>
<dbReference type="RefSeq" id="WP_344069943.1">
    <property type="nucleotide sequence ID" value="NZ_BAAACA010000005.1"/>
</dbReference>
<evidence type="ECO:0000256" key="1">
    <source>
        <dbReference type="ARBA" id="ARBA00009080"/>
    </source>
</evidence>
<dbReference type="SUPFAM" id="SSF51735">
    <property type="entry name" value="NAD(P)-binding Rossmann-fold domains"/>
    <property type="match status" value="1"/>
</dbReference>
<dbReference type="PANTHER" id="PTHR43580">
    <property type="entry name" value="OXIDOREDUCTASE GLYR1-RELATED"/>
    <property type="match status" value="1"/>
</dbReference>
<dbReference type="Pfam" id="PF03446">
    <property type="entry name" value="NAD_binding_2"/>
    <property type="match status" value="1"/>
</dbReference>
<dbReference type="InterPro" id="IPR036291">
    <property type="entry name" value="NAD(P)-bd_dom_sf"/>
</dbReference>
<dbReference type="InterPro" id="IPR006115">
    <property type="entry name" value="6PGDH_NADP-bd"/>
</dbReference>
<reference evidence="6" key="1">
    <citation type="journal article" date="2019" name="Int. J. Syst. Evol. Microbiol.">
        <title>The Global Catalogue of Microorganisms (GCM) 10K type strain sequencing project: providing services to taxonomists for standard genome sequencing and annotation.</title>
        <authorList>
            <consortium name="The Broad Institute Genomics Platform"/>
            <consortium name="The Broad Institute Genome Sequencing Center for Infectious Disease"/>
            <person name="Wu L."/>
            <person name="Ma J."/>
        </authorList>
    </citation>
    <scope>NUCLEOTIDE SEQUENCE [LARGE SCALE GENOMIC DNA]</scope>
    <source>
        <strain evidence="6">JCM 5067</strain>
    </source>
</reference>
<dbReference type="InterPro" id="IPR013328">
    <property type="entry name" value="6PGD_dom2"/>
</dbReference>
<dbReference type="Gene3D" id="3.40.50.720">
    <property type="entry name" value="NAD(P)-binding Rossmann-like Domain"/>
    <property type="match status" value="1"/>
</dbReference>
<dbReference type="InterPro" id="IPR015815">
    <property type="entry name" value="HIBADH-related"/>
</dbReference>
<evidence type="ECO:0000313" key="5">
    <source>
        <dbReference type="EMBL" id="GAA0581192.1"/>
    </source>
</evidence>
<dbReference type="PIRSF" id="PIRSF000103">
    <property type="entry name" value="HIBADH"/>
    <property type="match status" value="1"/>
</dbReference>
<comment type="caution">
    <text evidence="5">The sequence shown here is derived from an EMBL/GenBank/DDBJ whole genome shotgun (WGS) entry which is preliminary data.</text>
</comment>
<comment type="similarity">
    <text evidence="1">Belongs to the HIBADH-related family.</text>
</comment>
<dbReference type="Gene3D" id="1.10.1040.10">
    <property type="entry name" value="N-(1-d-carboxylethyl)-l-norvaline Dehydrogenase, domain 2"/>
    <property type="match status" value="1"/>
</dbReference>
<accession>A0ABP3Q254</accession>
<feature type="domain" description="6-phosphogluconate dehydrogenase NADP-binding" evidence="3">
    <location>
        <begin position="12"/>
        <end position="165"/>
    </location>
</feature>
<dbReference type="Pfam" id="PF21761">
    <property type="entry name" value="RedAm-like_C"/>
    <property type="match status" value="1"/>
</dbReference>
<dbReference type="EMBL" id="BAAACA010000005">
    <property type="protein sequence ID" value="GAA0581192.1"/>
    <property type="molecule type" value="Genomic_DNA"/>
</dbReference>
<name>A0ABP3Q254_9ACTN</name>
<organism evidence="5 6">
    <name type="scientific">Streptomyces crystallinus</name>
    <dbReference type="NCBI Taxonomy" id="68191"/>
    <lineage>
        <taxon>Bacteria</taxon>
        <taxon>Bacillati</taxon>
        <taxon>Actinomycetota</taxon>
        <taxon>Actinomycetes</taxon>
        <taxon>Kitasatosporales</taxon>
        <taxon>Streptomycetaceae</taxon>
        <taxon>Streptomyces</taxon>
    </lineage>
</organism>
<protein>
    <submittedName>
        <fullName evidence="5">NAD(P)-binding domain-containing protein</fullName>
    </submittedName>
</protein>
<proteinExistence type="inferred from homology"/>
<dbReference type="Proteomes" id="UP001500668">
    <property type="component" value="Unassembled WGS sequence"/>
</dbReference>
<gene>
    <name evidence="5" type="ORF">GCM10010394_07270</name>
</gene>
<evidence type="ECO:0000259" key="4">
    <source>
        <dbReference type="Pfam" id="PF21761"/>
    </source>
</evidence>
<keyword evidence="6" id="KW-1185">Reference proteome</keyword>
<feature type="domain" description="NADPH-dependent reductive aminase-like C-terminal" evidence="4">
    <location>
        <begin position="171"/>
        <end position="296"/>
    </location>
</feature>
<keyword evidence="2" id="KW-0560">Oxidoreductase</keyword>